<dbReference type="InterPro" id="IPR036291">
    <property type="entry name" value="NAD(P)-bd_dom_sf"/>
</dbReference>
<feature type="domain" description="Pyrroline-5-carboxylate reductase catalytic N-terminal" evidence="3">
    <location>
        <begin position="41"/>
        <end position="131"/>
    </location>
</feature>
<dbReference type="GeneID" id="57907039"/>
<dbReference type="InterPro" id="IPR051267">
    <property type="entry name" value="STEAP_metalloreductase"/>
</dbReference>
<gene>
    <name evidence="4" type="ORF">NCTC11470_00739</name>
</gene>
<evidence type="ECO:0000259" key="3">
    <source>
        <dbReference type="Pfam" id="PF03807"/>
    </source>
</evidence>
<keyword evidence="2" id="KW-0472">Membrane</keyword>
<dbReference type="PANTHER" id="PTHR14239:SF10">
    <property type="entry name" value="REDUCTASE"/>
    <property type="match status" value="1"/>
</dbReference>
<dbReference type="Proteomes" id="UP000254835">
    <property type="component" value="Unassembled WGS sequence"/>
</dbReference>
<dbReference type="Pfam" id="PF03807">
    <property type="entry name" value="F420_oxidored"/>
    <property type="match status" value="1"/>
</dbReference>
<keyword evidence="1" id="KW-0560">Oxidoreductase</keyword>
<protein>
    <submittedName>
        <fullName evidence="4">Uncharacterized conserved protein</fullName>
    </submittedName>
</protein>
<sequence length="245" mass="25645">MIASVSKNIYRMIVIMLISSLIALSIQDVIAQPTANTKPHIGIIGAGTVGATLGTLFIKAGYPVMFSSRHPEELKDLAKGLGPLASTGTPLDASNYGSIILLAVPYKALPQLGAALHNALNGKIVIDATNPYTWRDGELANRAIKEGVGVTSASIFPEARLVRAFNSMSTLTIAQEAGRSGARLAIPIAGDDSAALRIISTLINDIGLEPVTVGGLAKARDFQPGGPGWQVIGTADELRNHFNPK</sequence>
<dbReference type="GO" id="GO:0016491">
    <property type="term" value="F:oxidoreductase activity"/>
    <property type="evidence" value="ECO:0007669"/>
    <property type="project" value="UniProtKB-KW"/>
</dbReference>
<evidence type="ECO:0000313" key="5">
    <source>
        <dbReference type="Proteomes" id="UP000254835"/>
    </source>
</evidence>
<dbReference type="Gene3D" id="3.40.50.720">
    <property type="entry name" value="NAD(P)-binding Rossmann-like Domain"/>
    <property type="match status" value="1"/>
</dbReference>
<evidence type="ECO:0000256" key="2">
    <source>
        <dbReference type="SAM" id="Phobius"/>
    </source>
</evidence>
<dbReference type="SUPFAM" id="SSF51735">
    <property type="entry name" value="NAD(P)-binding Rossmann-fold domains"/>
    <property type="match status" value="1"/>
</dbReference>
<dbReference type="InterPro" id="IPR028939">
    <property type="entry name" value="P5C_Rdtase_cat_N"/>
</dbReference>
<keyword evidence="2" id="KW-0812">Transmembrane</keyword>
<dbReference type="PANTHER" id="PTHR14239">
    <property type="entry name" value="DUDULIN-RELATED"/>
    <property type="match status" value="1"/>
</dbReference>
<keyword evidence="2" id="KW-1133">Transmembrane helix</keyword>
<dbReference type="RefSeq" id="WP_004708606.1">
    <property type="nucleotide sequence ID" value="NZ_CP023964.1"/>
</dbReference>
<evidence type="ECO:0000313" key="4">
    <source>
        <dbReference type="EMBL" id="SUP75720.1"/>
    </source>
</evidence>
<dbReference type="EMBL" id="UHJA01000001">
    <property type="protein sequence ID" value="SUP75720.1"/>
    <property type="molecule type" value="Genomic_DNA"/>
</dbReference>
<accession>A0A380PQ73</accession>
<evidence type="ECO:0000256" key="1">
    <source>
        <dbReference type="ARBA" id="ARBA00023002"/>
    </source>
</evidence>
<name>A0A380PQ73_YERFR</name>
<feature type="transmembrane region" description="Helical" evidence="2">
    <location>
        <begin position="41"/>
        <end position="62"/>
    </location>
</feature>
<reference evidence="4 5" key="1">
    <citation type="submission" date="2018-06" db="EMBL/GenBank/DDBJ databases">
        <authorList>
            <consortium name="Pathogen Informatics"/>
            <person name="Doyle S."/>
        </authorList>
    </citation>
    <scope>NUCLEOTIDE SEQUENCE [LARGE SCALE GENOMIC DNA]</scope>
    <source>
        <strain evidence="4 5">NCTC11470</strain>
    </source>
</reference>
<dbReference type="AlphaFoldDB" id="A0A380PQ73"/>
<organism evidence="4 5">
    <name type="scientific">Yersinia frederiksenii</name>
    <dbReference type="NCBI Taxonomy" id="29484"/>
    <lineage>
        <taxon>Bacteria</taxon>
        <taxon>Pseudomonadati</taxon>
        <taxon>Pseudomonadota</taxon>
        <taxon>Gammaproteobacteria</taxon>
        <taxon>Enterobacterales</taxon>
        <taxon>Yersiniaceae</taxon>
        <taxon>Yersinia</taxon>
    </lineage>
</organism>
<proteinExistence type="predicted"/>